<evidence type="ECO:0000256" key="1">
    <source>
        <dbReference type="SAM" id="Phobius"/>
    </source>
</evidence>
<feature type="transmembrane region" description="Helical" evidence="1">
    <location>
        <begin position="59"/>
        <end position="80"/>
    </location>
</feature>
<proteinExistence type="predicted"/>
<keyword evidence="1" id="KW-0472">Membrane</keyword>
<evidence type="ECO:0000313" key="2">
    <source>
        <dbReference type="EMBL" id="ABA90132.1"/>
    </source>
</evidence>
<feature type="transmembrane region" description="Helical" evidence="1">
    <location>
        <begin position="116"/>
        <end position="136"/>
    </location>
</feature>
<dbReference type="eggNOG" id="COG3209">
    <property type="taxonomic scope" value="Bacteria"/>
</dbReference>
<reference evidence="2 3" key="2">
    <citation type="journal article" date="2012" name="BMC Genomics">
        <title>The genome of Pelobacter carbinolicus reveals surprising metabolic capabilities and physiological features.</title>
        <authorList>
            <person name="Aklujkar M."/>
            <person name="Haveman S.A."/>
            <person name="Didonato R.Jr."/>
            <person name="Chertkov O."/>
            <person name="Han C.S."/>
            <person name="Land M.L."/>
            <person name="Brown P."/>
            <person name="Lovley D.R."/>
        </authorList>
    </citation>
    <scope>NUCLEOTIDE SEQUENCE [LARGE SCALE GENOMIC DNA]</scope>
    <source>
        <strain evidence="3">DSM 2380 / NBRC 103641 / GraBd1</strain>
    </source>
</reference>
<keyword evidence="1" id="KW-0812">Transmembrane</keyword>
<dbReference type="STRING" id="338963.Pcar_2897"/>
<organism evidence="2 3">
    <name type="scientific">Syntrophotalea carbinolica (strain DSM 2380 / NBRC 103641 / GraBd1)</name>
    <name type="common">Pelobacter carbinolicus</name>
    <dbReference type="NCBI Taxonomy" id="338963"/>
    <lineage>
        <taxon>Bacteria</taxon>
        <taxon>Pseudomonadati</taxon>
        <taxon>Thermodesulfobacteriota</taxon>
        <taxon>Desulfuromonadia</taxon>
        <taxon>Desulfuromonadales</taxon>
        <taxon>Syntrophotaleaceae</taxon>
        <taxon>Syntrophotalea</taxon>
    </lineage>
</organism>
<sequence length="258" mass="27346">MKTTVAFFGALAGVAGVAGLYFGLGIGWISLAIVVGVTLVGYIVAHLTATTGFGEFMRGLLIGFNAGLNGFLGAAVYAWLLGPAGVAVGGILGVLNFLAVFPVFSRSEVFQGFLGWLCLFQPMAYLVAGLGLLFYLTNLLLHPVALITGTKFLRVLGLRVDWKTGTFFQRGGLCSNLNPAHTAYNMGNFSFVDQSTTIWPIEHEAGHTLNLATFGSLFHLFGAFDEIVIGTGADDLAERLAESNNPSTAQGNIIAMWI</sequence>
<feature type="transmembrane region" description="Helical" evidence="1">
    <location>
        <begin position="26"/>
        <end position="47"/>
    </location>
</feature>
<reference evidence="3" key="1">
    <citation type="submission" date="2005-10" db="EMBL/GenBank/DDBJ databases">
        <title>Complete sequence of Pelobacter carbinolicus DSM 2380.</title>
        <authorList>
            <person name="Copeland A."/>
            <person name="Lucas S."/>
            <person name="Lapidus A."/>
            <person name="Barry K."/>
            <person name="Detter J.C."/>
            <person name="Glavina T."/>
            <person name="Hammon N."/>
            <person name="Israni S."/>
            <person name="Pitluck S."/>
            <person name="Chertkov O."/>
            <person name="Schmutz J."/>
            <person name="Larimer F."/>
            <person name="Land M."/>
            <person name="Kyrpides N."/>
            <person name="Ivanova N."/>
            <person name="Richardson P."/>
        </authorList>
    </citation>
    <scope>NUCLEOTIDE SEQUENCE [LARGE SCALE GENOMIC DNA]</scope>
    <source>
        <strain evidence="3">DSM 2380 / NBRC 103641 / GraBd1</strain>
    </source>
</reference>
<dbReference type="AlphaFoldDB" id="Q3A0H5"/>
<dbReference type="Proteomes" id="UP000002534">
    <property type="component" value="Chromosome"/>
</dbReference>
<dbReference type="KEGG" id="pca:Pcar_2897"/>
<protein>
    <submittedName>
        <fullName evidence="2">Uncharacterized protein</fullName>
    </submittedName>
</protein>
<keyword evidence="1" id="KW-1133">Transmembrane helix</keyword>
<feature type="transmembrane region" description="Helical" evidence="1">
    <location>
        <begin position="86"/>
        <end position="104"/>
    </location>
</feature>
<evidence type="ECO:0000313" key="3">
    <source>
        <dbReference type="Proteomes" id="UP000002534"/>
    </source>
</evidence>
<name>Q3A0H5_SYNC1</name>
<dbReference type="OrthoDB" id="7030285at2"/>
<dbReference type="HOGENOM" id="CLU_1077092_0_0_7"/>
<keyword evidence="3" id="KW-1185">Reference proteome</keyword>
<gene>
    <name evidence="2" type="ordered locus">Pcar_2897</name>
</gene>
<dbReference type="EMBL" id="CP000142">
    <property type="protein sequence ID" value="ABA90132.1"/>
    <property type="molecule type" value="Genomic_DNA"/>
</dbReference>
<dbReference type="RefSeq" id="WP_011342683.1">
    <property type="nucleotide sequence ID" value="NC_007498.2"/>
</dbReference>
<accession>Q3A0H5</accession>